<keyword evidence="4" id="KW-1185">Reference proteome</keyword>
<sequence>MDPFASTEEKTAYQDQRTRRRLATGFATVVAIWLGAFVGAAAMDRAHDDAPRLHETGMAEDAPPRVVNAFRVANALEAASGRPIGSPAPRAAFFVDVARPSTLWRLEGVHDSAGPTAEIWIRDPGPHTVRAKADGGAWEAVDVVAKVVRRELRSLSGDERAAYFGALRALYATDDALGRRLYGADFRSADWFVREHLYGAADRSCDHWHDDLGILNHHVGITWQLEKALRSVDGTTAAHYWDYGADAAAYGSAGAAWAASAIFGADWFGAASPGRDDHVLDAGAWAYTPVRSNAASYSNVTNAYGLLRSPWNTNAVPFLARHRYVLGNDGGGFALPSCADFVPFLNDPAVSLGSIASGLNGGLHGPVHIMVGGHWGFDEAKWASYLADYAPFSPSQVLLFSKFAWRTGFVTCPRACAADAPPEACRCSCPDAAAAAGDDAKALEVLDAMKFRAHALPFSDAFADAALEAGAATDDGAFFGAHGLSASDILDLVCAVGYPGELFTSAAPQDPLFWPLHGLAERFLQYARVLDALGAIGLDEAWRYKHRKNVASDTGVVCDWSTGSPACAAATCPGHREDDLLPFEGLFPGQVGLVSNRDFYDRSSPLDGDLDYVYDTLDDWPGCAGGTPLLPASDDDDRGPPA</sequence>
<comment type="caution">
    <text evidence="3">The sequence shown here is derived from an EMBL/GenBank/DDBJ whole genome shotgun (WGS) entry which is preliminary data.</text>
</comment>
<dbReference type="PANTHER" id="PTHR11474">
    <property type="entry name" value="TYROSINASE FAMILY MEMBER"/>
    <property type="match status" value="1"/>
</dbReference>
<dbReference type="InterPro" id="IPR050316">
    <property type="entry name" value="Tyrosinase/Hemocyanin"/>
</dbReference>
<keyword evidence="2" id="KW-0472">Membrane</keyword>
<keyword evidence="2" id="KW-0812">Transmembrane</keyword>
<evidence type="ECO:0000313" key="3">
    <source>
        <dbReference type="EMBL" id="KAK7247955.1"/>
    </source>
</evidence>
<dbReference type="SUPFAM" id="SSF48056">
    <property type="entry name" value="Di-copper centre-containing domain"/>
    <property type="match status" value="1"/>
</dbReference>
<organism evidence="3 4">
    <name type="scientific">Aureococcus anophagefferens</name>
    <name type="common">Harmful bloom alga</name>
    <dbReference type="NCBI Taxonomy" id="44056"/>
    <lineage>
        <taxon>Eukaryota</taxon>
        <taxon>Sar</taxon>
        <taxon>Stramenopiles</taxon>
        <taxon>Ochrophyta</taxon>
        <taxon>Pelagophyceae</taxon>
        <taxon>Pelagomonadales</taxon>
        <taxon>Pelagomonadaceae</taxon>
        <taxon>Aureococcus</taxon>
    </lineage>
</organism>
<dbReference type="InterPro" id="IPR008922">
    <property type="entry name" value="Di-copper_centre_dom_sf"/>
</dbReference>
<proteinExistence type="predicted"/>
<dbReference type="Proteomes" id="UP001363151">
    <property type="component" value="Unassembled WGS sequence"/>
</dbReference>
<keyword evidence="2" id="KW-1133">Transmembrane helix</keyword>
<reference evidence="3 4" key="1">
    <citation type="submission" date="2024-03" db="EMBL/GenBank/DDBJ databases">
        <title>Aureococcus anophagefferens CCMP1851 and Kratosvirus quantuckense: Draft genome of a second virus-susceptible host strain in the model system.</title>
        <authorList>
            <person name="Chase E."/>
            <person name="Truchon A.R."/>
            <person name="Schepens W."/>
            <person name="Wilhelm S.W."/>
        </authorList>
    </citation>
    <scope>NUCLEOTIDE SEQUENCE [LARGE SCALE GENOMIC DNA]</scope>
    <source>
        <strain evidence="3 4">CCMP1851</strain>
    </source>
</reference>
<evidence type="ECO:0000313" key="4">
    <source>
        <dbReference type="Proteomes" id="UP001363151"/>
    </source>
</evidence>
<accession>A0ABR1G3X8</accession>
<gene>
    <name evidence="3" type="primary">RCC2</name>
    <name evidence="3" type="ORF">SO694_00085159</name>
</gene>
<keyword evidence="1" id="KW-0186">Copper</keyword>
<dbReference type="Gene3D" id="1.10.1280.10">
    <property type="entry name" value="Di-copper center containing domain from catechol oxidase"/>
    <property type="match status" value="1"/>
</dbReference>
<dbReference type="PANTHER" id="PTHR11474:SF126">
    <property type="entry name" value="TYROSINASE-LIKE PROTEIN TYR-1-RELATED"/>
    <property type="match status" value="1"/>
</dbReference>
<evidence type="ECO:0000256" key="2">
    <source>
        <dbReference type="SAM" id="Phobius"/>
    </source>
</evidence>
<name>A0ABR1G3X8_AURAN</name>
<evidence type="ECO:0000256" key="1">
    <source>
        <dbReference type="ARBA" id="ARBA00023008"/>
    </source>
</evidence>
<dbReference type="EMBL" id="JBBJCI010000123">
    <property type="protein sequence ID" value="KAK7247955.1"/>
    <property type="molecule type" value="Genomic_DNA"/>
</dbReference>
<feature type="transmembrane region" description="Helical" evidence="2">
    <location>
        <begin position="22"/>
        <end position="43"/>
    </location>
</feature>
<protein>
    <submittedName>
        <fullName evidence="3">Regulator of chromosome condensation</fullName>
    </submittedName>
</protein>